<evidence type="ECO:0000313" key="1">
    <source>
        <dbReference type="EMBL" id="RSI65149.1"/>
    </source>
</evidence>
<reference evidence="1 2" key="1">
    <citation type="submission" date="2018-11" db="EMBL/GenBank/DDBJ databases">
        <title>Species Designations Belie Phenotypic and Genotypic Heterogeneity in Oral Streptococci.</title>
        <authorList>
            <person name="Velsko I."/>
        </authorList>
    </citation>
    <scope>NUCLEOTIDE SEQUENCE [LARGE SCALE GENOMIC DNA]</scope>
    <source>
        <strain evidence="1 2">BCC59</strain>
    </source>
</reference>
<dbReference type="Proteomes" id="UP000272252">
    <property type="component" value="Unassembled WGS sequence"/>
</dbReference>
<dbReference type="AlphaFoldDB" id="A0A428BM86"/>
<dbReference type="EMBL" id="RJNK01000002">
    <property type="protein sequence ID" value="RSI65149.1"/>
    <property type="molecule type" value="Genomic_DNA"/>
</dbReference>
<protein>
    <submittedName>
        <fullName evidence="1">Uncharacterized protein</fullName>
    </submittedName>
</protein>
<comment type="caution">
    <text evidence="1">The sequence shown here is derived from an EMBL/GenBank/DDBJ whole genome shotgun (WGS) entry which is preliminary data.</text>
</comment>
<proteinExistence type="predicted"/>
<gene>
    <name evidence="1" type="ORF">D8862_03830</name>
</gene>
<name>A0A428BM86_STROR</name>
<accession>A0A428BM86</accession>
<sequence>MILSNDGLVAFHYRSYGTFFYNKIGSIRSIGDLPTTNIIEPQNELSDTQNSVLFAFLSNLSIFKIYNKEFLKSKSFCPRLFGKTVEFQKLLQILNFTYHFNDLDCLHFILICFTVISRRKSSSLFKNFGEVRIVIIPYLTRYL</sequence>
<organism evidence="1 2">
    <name type="scientific">Streptococcus oralis</name>
    <dbReference type="NCBI Taxonomy" id="1303"/>
    <lineage>
        <taxon>Bacteria</taxon>
        <taxon>Bacillati</taxon>
        <taxon>Bacillota</taxon>
        <taxon>Bacilli</taxon>
        <taxon>Lactobacillales</taxon>
        <taxon>Streptococcaceae</taxon>
        <taxon>Streptococcus</taxon>
    </lineage>
</organism>
<evidence type="ECO:0000313" key="2">
    <source>
        <dbReference type="Proteomes" id="UP000272252"/>
    </source>
</evidence>